<sequence>MAVCGLMFFSCSEKEHYPDALTPEGALQSFQLHDGFDIEIFAAEPQVMDPVSMVFDEQGNAFVVEMPDYPYKPEEGKGQGRIKVLIDTDQDGRVDQATVFADKISEATSVLPWKGGLLVAAAPNILYLKDTNNDFKADSQEILFTGFFENNSEAQITNLRFAVDNWIYASNHGQAGEVSFSRKPGAPKLSMQGGDFRFRLDRDTFALATGPTQFGQAIDDWGHRFMTQNTLHIRHAVIPQQYLDRNPYLPASTAVFNISDHDLEMFQQTPPPYWRAERTRRRQKQYDEQGLDRVEYAEDHFTGASGGTFYAGDAFPEEYYGNIFTGDVAGNLIHRDVLTPVEGSPTFVASRHPSETDKEFLSSTDPWFRPANFTVGPDGYLYVIDMYRQHIETPVSIPEDLKEDMDFMNGMDRGRIYRIKPSQSESASPEKPNLSAMESQELVALLAHPNQWWRLQAQRLLLERQDQSVVPLVESMFQEHKDPRARLHALYVLEGLGALKAEYIMPAMMDAHSGVREHGVLLAERISDKLPQLIQCIQDSSAQVAFQAVLSVGQYDDEAVVTSLADVVMAKGDDPWFKTAVLSSRAGSSYELLKALLAKPSFLQDEAPWKISMVEDVSYAIGARYQQEEIMAQLGLLEEFEESWQTAGVSGLLKGLKKNEAPALQEAIETIEADATTNPKARIAKLREFFSTTT</sequence>
<dbReference type="SUPFAM" id="SSF101898">
    <property type="entry name" value="NHL repeat"/>
    <property type="match status" value="1"/>
</dbReference>
<dbReference type="InterPro" id="IPR013428">
    <property type="entry name" value="Membrane-bound_put_N"/>
</dbReference>
<accession>A0AA49GLZ4</accession>
<organism evidence="2">
    <name type="scientific">Roseihalotalea indica</name>
    <dbReference type="NCBI Taxonomy" id="2867963"/>
    <lineage>
        <taxon>Bacteria</taxon>
        <taxon>Pseudomonadati</taxon>
        <taxon>Bacteroidota</taxon>
        <taxon>Cytophagia</taxon>
        <taxon>Cytophagales</taxon>
        <taxon>Catalimonadaceae</taxon>
        <taxon>Roseihalotalea</taxon>
    </lineage>
</organism>
<evidence type="ECO:0000313" key="2">
    <source>
        <dbReference type="EMBL" id="WKN37295.1"/>
    </source>
</evidence>
<dbReference type="EMBL" id="CP120682">
    <property type="protein sequence ID" value="WKN37295.1"/>
    <property type="molecule type" value="Genomic_DNA"/>
</dbReference>
<dbReference type="AlphaFoldDB" id="A0AA49GLZ4"/>
<dbReference type="InterPro" id="IPR055557">
    <property type="entry name" value="DUF7133"/>
</dbReference>
<dbReference type="Pfam" id="PF23500">
    <property type="entry name" value="DUF7133"/>
    <property type="match status" value="1"/>
</dbReference>
<dbReference type="InterPro" id="IPR016024">
    <property type="entry name" value="ARM-type_fold"/>
</dbReference>
<name>A0AA49GLZ4_9BACT</name>
<reference evidence="2" key="2">
    <citation type="journal article" date="2024" name="Antonie Van Leeuwenhoek">
        <title>Roseihalotalea indica gen. nov., sp. nov., a halophilic Bacteroidetes from mesopelagic Southwest Indian Ocean with higher carbohydrate metabolic potential.</title>
        <authorList>
            <person name="Chen B."/>
            <person name="Zhang M."/>
            <person name="Lin D."/>
            <person name="Ye J."/>
            <person name="Tang K."/>
        </authorList>
    </citation>
    <scope>NUCLEOTIDE SEQUENCE</scope>
    <source>
        <strain evidence="2">TK19036</strain>
    </source>
</reference>
<dbReference type="InterPro" id="IPR011042">
    <property type="entry name" value="6-blade_b-propeller_TolB-like"/>
</dbReference>
<protein>
    <submittedName>
        <fullName evidence="2">Dehydrogenase</fullName>
    </submittedName>
</protein>
<dbReference type="Gene3D" id="2.120.10.30">
    <property type="entry name" value="TolB, C-terminal domain"/>
    <property type="match status" value="1"/>
</dbReference>
<evidence type="ECO:0000259" key="1">
    <source>
        <dbReference type="Pfam" id="PF23500"/>
    </source>
</evidence>
<dbReference type="Gene3D" id="1.25.10.10">
    <property type="entry name" value="Leucine-rich Repeat Variant"/>
    <property type="match status" value="1"/>
</dbReference>
<dbReference type="SUPFAM" id="SSF48371">
    <property type="entry name" value="ARM repeat"/>
    <property type="match status" value="1"/>
</dbReference>
<dbReference type="PANTHER" id="PTHR33546:SF1">
    <property type="entry name" value="LARGE, MULTIFUNCTIONAL SECRETED PROTEIN"/>
    <property type="match status" value="1"/>
</dbReference>
<feature type="domain" description="DUF7133" evidence="1">
    <location>
        <begin position="23"/>
        <end position="422"/>
    </location>
</feature>
<proteinExistence type="predicted"/>
<dbReference type="NCBIfam" id="TIGR02604">
    <property type="entry name" value="Piru_Ver_Nterm"/>
    <property type="match status" value="1"/>
</dbReference>
<gene>
    <name evidence="2" type="ORF">K4G66_01055</name>
</gene>
<dbReference type="PANTHER" id="PTHR33546">
    <property type="entry name" value="LARGE, MULTIFUNCTIONAL SECRETED PROTEIN-RELATED"/>
    <property type="match status" value="1"/>
</dbReference>
<dbReference type="InterPro" id="IPR011989">
    <property type="entry name" value="ARM-like"/>
</dbReference>
<reference evidence="2" key="1">
    <citation type="journal article" date="2023" name="Comput. Struct. Biotechnol. J.">
        <title>Discovery of a novel marine Bacteroidetes with a rich repertoire of carbohydrate-active enzymes.</title>
        <authorList>
            <person name="Chen B."/>
            <person name="Liu G."/>
            <person name="Chen Q."/>
            <person name="Wang H."/>
            <person name="Liu L."/>
            <person name="Tang K."/>
        </authorList>
    </citation>
    <scope>NUCLEOTIDE SEQUENCE</scope>
    <source>
        <strain evidence="2">TK19036</strain>
    </source>
</reference>